<protein>
    <submittedName>
        <fullName evidence="9 12">Membrane protein</fullName>
    </submittedName>
</protein>
<evidence type="ECO:0000313" key="13">
    <source>
        <dbReference type="EMBL" id="RGL15577.1"/>
    </source>
</evidence>
<evidence type="ECO:0000256" key="4">
    <source>
        <dbReference type="ARBA" id="ARBA00023136"/>
    </source>
</evidence>
<dbReference type="CDD" id="cd08977">
    <property type="entry name" value="SusD"/>
    <property type="match status" value="1"/>
</dbReference>
<dbReference type="EMBL" id="QSRB01000021">
    <property type="protein sequence ID" value="RGK81003.1"/>
    <property type="molecule type" value="Genomic_DNA"/>
</dbReference>
<evidence type="ECO:0000313" key="12">
    <source>
        <dbReference type="EMBL" id="RGK81003.1"/>
    </source>
</evidence>
<dbReference type="Gene3D" id="1.25.40.390">
    <property type="match status" value="1"/>
</dbReference>
<evidence type="ECO:0000313" key="9">
    <source>
        <dbReference type="EMBL" id="BBK86137.1"/>
    </source>
</evidence>
<accession>A0A3E4PM60</accession>
<dbReference type="InterPro" id="IPR012944">
    <property type="entry name" value="SusD_RagB_dom"/>
</dbReference>
<evidence type="ECO:0000313" key="18">
    <source>
        <dbReference type="Proteomes" id="UP000284022"/>
    </source>
</evidence>
<dbReference type="EMBL" id="AP019724">
    <property type="protein sequence ID" value="BBK86137.1"/>
    <property type="molecule type" value="Genomic_DNA"/>
</dbReference>
<evidence type="ECO:0000256" key="2">
    <source>
        <dbReference type="ARBA" id="ARBA00006275"/>
    </source>
</evidence>
<comment type="subcellular location">
    <subcellularLocation>
        <location evidence="1">Cell outer membrane</location>
    </subcellularLocation>
</comment>
<evidence type="ECO:0000313" key="19">
    <source>
        <dbReference type="Proteomes" id="UP000285283"/>
    </source>
</evidence>
<dbReference type="EMBL" id="QSRK01000007">
    <property type="protein sequence ID" value="RGL15577.1"/>
    <property type="molecule type" value="Genomic_DNA"/>
</dbReference>
<reference evidence="9 20" key="3">
    <citation type="submission" date="2019-06" db="EMBL/GenBank/DDBJ databases">
        <title>Complete genome sequence of Bacteroides uniformis NBRC 113350.</title>
        <authorList>
            <person name="Miura T."/>
            <person name="Furukawa M."/>
            <person name="Shimamura M."/>
            <person name="Ohyama Y."/>
            <person name="Yamazoe A."/>
            <person name="Kawasaki H."/>
        </authorList>
    </citation>
    <scope>NUCLEOTIDE SEQUENCE [LARGE SCALE GENOMIC DNA]</scope>
    <source>
        <strain evidence="9 20">NBRC 113350</strain>
    </source>
</reference>
<evidence type="ECO:0000256" key="6">
    <source>
        <dbReference type="SAM" id="SignalP"/>
    </source>
</evidence>
<dbReference type="SUPFAM" id="SSF48452">
    <property type="entry name" value="TPR-like"/>
    <property type="match status" value="1"/>
</dbReference>
<dbReference type="Proteomes" id="UP000487989">
    <property type="component" value="Unassembled WGS sequence"/>
</dbReference>
<keyword evidence="3 6" id="KW-0732">Signal</keyword>
<dbReference type="Proteomes" id="UP000285283">
    <property type="component" value="Unassembled WGS sequence"/>
</dbReference>
<comment type="similarity">
    <text evidence="2">Belongs to the SusD family.</text>
</comment>
<gene>
    <name evidence="9" type="ORF">Bun01g_05070</name>
    <name evidence="15" type="ORF">DWW83_04725</name>
    <name evidence="14" type="ORF">DWX87_18530</name>
    <name evidence="13" type="ORF">DXC80_06875</name>
    <name evidence="12" type="ORF">DXC91_18570</name>
    <name evidence="11" type="ORF">GAP48_01420</name>
    <name evidence="10" type="ORF">GAQ59_12040</name>
</gene>
<evidence type="ECO:0000313" key="14">
    <source>
        <dbReference type="EMBL" id="RGS50985.1"/>
    </source>
</evidence>
<dbReference type="Proteomes" id="UP000284022">
    <property type="component" value="Unassembled WGS sequence"/>
</dbReference>
<evidence type="ECO:0000313" key="10">
    <source>
        <dbReference type="EMBL" id="KAB4169229.1"/>
    </source>
</evidence>
<dbReference type="Pfam" id="PF14322">
    <property type="entry name" value="SusD-like_3"/>
    <property type="match status" value="1"/>
</dbReference>
<dbReference type="EMBL" id="QRVP01000025">
    <property type="protein sequence ID" value="RGS50985.1"/>
    <property type="molecule type" value="Genomic_DNA"/>
</dbReference>
<name>A0A3E4PM60_BACUN</name>
<evidence type="ECO:0000259" key="7">
    <source>
        <dbReference type="Pfam" id="PF07980"/>
    </source>
</evidence>
<evidence type="ECO:0000313" key="16">
    <source>
        <dbReference type="Proteomes" id="UP000260795"/>
    </source>
</evidence>
<dbReference type="AlphaFoldDB" id="A0A3E4PM60"/>
<sequence length="504" mass="57512">MIMKKIYSLLLASALVFTSCSDFLDTKPQGKLTQDIFFGEEEGALMGINAIYSQMKSWDLIGFSWFGIMEVPSDNSDTGSSPADGSYARVNSLNDFTYDVYTSELNGWWTGNYKGIGFCNVALDNLDVLKDEQLKIRSIAQARFFRGFFYFNLVRTYGGVPLVTKVQNPDEYDQPCASEEAIYQQIIDDLSYAAMNLPTRDEWGIAERGRVTKGTAEGLLAKVYLFRQDYASVKQYAGQVISRGEYNLHHNYRDLFSPDSYYSDEVMLADQYLWGSDKTRDKASEYVKWQGVRGFKGWGFCSPSESLDKAYESGDPRREATIIYDGENMEGVGVINFKDEPGVQPRANKKTMWPTTYWNANNFAKQNCHLYFLRYADVLLMYAEACNELANGESDPLVDDALAKLELVRDRARKSGDDPTVLPKITERDKAKLREIIWNERRIELAMEGHRFFDLIRADKVVPGYAEKMLKAHGKTNFNMSQHSTFYIPQKQIDISQGILKQNK</sequence>
<evidence type="ECO:0000256" key="3">
    <source>
        <dbReference type="ARBA" id="ARBA00022729"/>
    </source>
</evidence>
<dbReference type="InterPro" id="IPR011990">
    <property type="entry name" value="TPR-like_helical_dom_sf"/>
</dbReference>
<feature type="domain" description="RagB/SusD" evidence="7">
    <location>
        <begin position="302"/>
        <end position="496"/>
    </location>
</feature>
<dbReference type="Proteomes" id="UP000260874">
    <property type="component" value="Unassembled WGS sequence"/>
</dbReference>
<dbReference type="InterPro" id="IPR033985">
    <property type="entry name" value="SusD-like_N"/>
</dbReference>
<dbReference type="EMBL" id="WCTJ01000001">
    <property type="protein sequence ID" value="KAB4259357.1"/>
    <property type="molecule type" value="Genomic_DNA"/>
</dbReference>
<evidence type="ECO:0000256" key="5">
    <source>
        <dbReference type="ARBA" id="ARBA00023237"/>
    </source>
</evidence>
<dbReference type="Proteomes" id="UP000320533">
    <property type="component" value="Chromosome"/>
</dbReference>
<dbReference type="GO" id="GO:0009279">
    <property type="term" value="C:cell outer membrane"/>
    <property type="evidence" value="ECO:0007669"/>
    <property type="project" value="UniProtKB-SubCell"/>
</dbReference>
<evidence type="ECO:0000313" key="11">
    <source>
        <dbReference type="EMBL" id="KAB4259357.1"/>
    </source>
</evidence>
<proteinExistence type="inferred from homology"/>
<reference evidence="16 17" key="1">
    <citation type="submission" date="2018-08" db="EMBL/GenBank/DDBJ databases">
        <title>A genome reference for cultivated species of the human gut microbiota.</title>
        <authorList>
            <person name="Zou Y."/>
            <person name="Xue W."/>
            <person name="Luo G."/>
        </authorList>
    </citation>
    <scope>NUCLEOTIDE SEQUENCE [LARGE SCALE GENOMIC DNA]</scope>
    <source>
        <strain evidence="15 18">AF17-20</strain>
        <strain evidence="14 19">AF21-53</strain>
        <strain evidence="13 16">TF08-13</strain>
        <strain evidence="12 17">TF09-22</strain>
    </source>
</reference>
<keyword evidence="5" id="KW-0998">Cell outer membrane</keyword>
<evidence type="ECO:0000313" key="22">
    <source>
        <dbReference type="Proteomes" id="UP000487989"/>
    </source>
</evidence>
<dbReference type="PROSITE" id="PS51257">
    <property type="entry name" value="PROKAR_LIPOPROTEIN"/>
    <property type="match status" value="1"/>
</dbReference>
<keyword evidence="4" id="KW-0472">Membrane</keyword>
<dbReference type="Proteomes" id="UP000433928">
    <property type="component" value="Unassembled WGS sequence"/>
</dbReference>
<dbReference type="Proteomes" id="UP000260795">
    <property type="component" value="Unassembled WGS sequence"/>
</dbReference>
<evidence type="ECO:0000313" key="15">
    <source>
        <dbReference type="EMBL" id="RGU40365.1"/>
    </source>
</evidence>
<dbReference type="EMBL" id="WCUG01000009">
    <property type="protein sequence ID" value="KAB4169229.1"/>
    <property type="molecule type" value="Genomic_DNA"/>
</dbReference>
<feature type="chain" id="PRO_5043182574" evidence="6">
    <location>
        <begin position="25"/>
        <end position="504"/>
    </location>
</feature>
<evidence type="ECO:0000313" key="21">
    <source>
        <dbReference type="Proteomes" id="UP000433928"/>
    </source>
</evidence>
<feature type="signal peptide" evidence="6">
    <location>
        <begin position="1"/>
        <end position="24"/>
    </location>
</feature>
<evidence type="ECO:0000313" key="17">
    <source>
        <dbReference type="Proteomes" id="UP000260874"/>
    </source>
</evidence>
<evidence type="ECO:0000256" key="1">
    <source>
        <dbReference type="ARBA" id="ARBA00004442"/>
    </source>
</evidence>
<evidence type="ECO:0000259" key="8">
    <source>
        <dbReference type="Pfam" id="PF14322"/>
    </source>
</evidence>
<dbReference type="EMBL" id="QRXV01000004">
    <property type="protein sequence ID" value="RGU40365.1"/>
    <property type="molecule type" value="Genomic_DNA"/>
</dbReference>
<evidence type="ECO:0000313" key="20">
    <source>
        <dbReference type="Proteomes" id="UP000320533"/>
    </source>
</evidence>
<organism evidence="12 17">
    <name type="scientific">Bacteroides uniformis</name>
    <dbReference type="NCBI Taxonomy" id="820"/>
    <lineage>
        <taxon>Bacteria</taxon>
        <taxon>Pseudomonadati</taxon>
        <taxon>Bacteroidota</taxon>
        <taxon>Bacteroidia</taxon>
        <taxon>Bacteroidales</taxon>
        <taxon>Bacteroidaceae</taxon>
        <taxon>Bacteroides</taxon>
    </lineage>
</organism>
<dbReference type="KEGG" id="bun:Bun01g_05070"/>
<reference evidence="21 22" key="2">
    <citation type="journal article" date="2019" name="Nat. Med.">
        <title>A library of human gut bacterial isolates paired with longitudinal multiomics data enables mechanistic microbiome research.</title>
        <authorList>
            <person name="Poyet M."/>
            <person name="Groussin M."/>
            <person name="Gibbons S.M."/>
            <person name="Avila-Pacheco J."/>
            <person name="Jiang X."/>
            <person name="Kearney S.M."/>
            <person name="Perrotta A.R."/>
            <person name="Berdy B."/>
            <person name="Zhao S."/>
            <person name="Lieberman T.D."/>
            <person name="Swanson P.K."/>
            <person name="Smith M."/>
            <person name="Roesemann S."/>
            <person name="Alexander J.E."/>
            <person name="Rich S.A."/>
            <person name="Livny J."/>
            <person name="Vlamakis H."/>
            <person name="Clish C."/>
            <person name="Bullock K."/>
            <person name="Deik A."/>
            <person name="Scott J."/>
            <person name="Pierce K.A."/>
            <person name="Xavier R.J."/>
            <person name="Alm E.J."/>
        </authorList>
    </citation>
    <scope>NUCLEOTIDE SEQUENCE [LARGE SCALE GENOMIC DNA]</scope>
    <source>
        <strain evidence="10 21">BIOML-A27</strain>
        <strain evidence="11 22">BIOML-A3</strain>
    </source>
</reference>
<dbReference type="Pfam" id="PF07980">
    <property type="entry name" value="SusD_RagB"/>
    <property type="match status" value="1"/>
</dbReference>
<feature type="domain" description="SusD-like N-terminal" evidence="8">
    <location>
        <begin position="84"/>
        <end position="225"/>
    </location>
</feature>